<evidence type="ECO:0000256" key="3">
    <source>
        <dbReference type="SAM" id="SignalP"/>
    </source>
</evidence>
<protein>
    <submittedName>
        <fullName evidence="5">TKL protein kinase</fullName>
    </submittedName>
</protein>
<feature type="region of interest" description="Disordered" evidence="1">
    <location>
        <begin position="366"/>
        <end position="405"/>
    </location>
</feature>
<evidence type="ECO:0000259" key="4">
    <source>
        <dbReference type="PROSITE" id="PS50011"/>
    </source>
</evidence>
<evidence type="ECO:0000256" key="1">
    <source>
        <dbReference type="SAM" id="MobiDB-lite"/>
    </source>
</evidence>
<dbReference type="AlphaFoldDB" id="A0A024TLE0"/>
<feature type="compositionally biased region" description="Polar residues" evidence="1">
    <location>
        <begin position="386"/>
        <end position="395"/>
    </location>
</feature>
<dbReference type="PANTHER" id="PTHR44329:SF214">
    <property type="entry name" value="PROTEIN KINASE DOMAIN-CONTAINING PROTEIN"/>
    <property type="match status" value="1"/>
</dbReference>
<dbReference type="RefSeq" id="XP_008876410.1">
    <property type="nucleotide sequence ID" value="XM_008878188.1"/>
</dbReference>
<dbReference type="PRINTS" id="PR00109">
    <property type="entry name" value="TYRKINASE"/>
</dbReference>
<dbReference type="InterPro" id="IPR011009">
    <property type="entry name" value="Kinase-like_dom_sf"/>
</dbReference>
<feature type="region of interest" description="Disordered" evidence="1">
    <location>
        <begin position="306"/>
        <end position="333"/>
    </location>
</feature>
<dbReference type="VEuPathDB" id="FungiDB:H310_11487"/>
<feature type="signal peptide" evidence="3">
    <location>
        <begin position="1"/>
        <end position="18"/>
    </location>
</feature>
<keyword evidence="2" id="KW-1133">Transmembrane helix</keyword>
<keyword evidence="3" id="KW-0732">Signal</keyword>
<feature type="compositionally biased region" description="Low complexity" evidence="1">
    <location>
        <begin position="306"/>
        <end position="326"/>
    </location>
</feature>
<keyword evidence="2" id="KW-0472">Membrane</keyword>
<name>A0A024TLE0_9STRA</name>
<feature type="transmembrane region" description="Helical" evidence="2">
    <location>
        <begin position="339"/>
        <end position="359"/>
    </location>
</feature>
<accession>A0A024TLE0</accession>
<dbReference type="GeneID" id="20088537"/>
<dbReference type="Pfam" id="PF07714">
    <property type="entry name" value="PK_Tyr_Ser-Thr"/>
    <property type="match status" value="1"/>
</dbReference>
<dbReference type="InterPro" id="IPR051681">
    <property type="entry name" value="Ser/Thr_Kinases-Pseudokinases"/>
</dbReference>
<dbReference type="EMBL" id="KI913983">
    <property type="protein sequence ID" value="ETV94819.1"/>
    <property type="molecule type" value="Genomic_DNA"/>
</dbReference>
<dbReference type="SMART" id="SM00220">
    <property type="entry name" value="S_TKc"/>
    <property type="match status" value="1"/>
</dbReference>
<dbReference type="STRING" id="157072.A0A024TLE0"/>
<dbReference type="OrthoDB" id="346907at2759"/>
<reference evidence="5" key="1">
    <citation type="submission" date="2013-12" db="EMBL/GenBank/DDBJ databases">
        <title>The Genome Sequence of Aphanomyces invadans NJM9701.</title>
        <authorList>
            <consortium name="The Broad Institute Genomics Platform"/>
            <person name="Russ C."/>
            <person name="Tyler B."/>
            <person name="van West P."/>
            <person name="Dieguez-Uribeondo J."/>
            <person name="Young S.K."/>
            <person name="Zeng Q."/>
            <person name="Gargeya S."/>
            <person name="Fitzgerald M."/>
            <person name="Abouelleil A."/>
            <person name="Alvarado L."/>
            <person name="Chapman S.B."/>
            <person name="Gainer-Dewar J."/>
            <person name="Goldberg J."/>
            <person name="Griggs A."/>
            <person name="Gujja S."/>
            <person name="Hansen M."/>
            <person name="Howarth C."/>
            <person name="Imamovic A."/>
            <person name="Ireland A."/>
            <person name="Larimer J."/>
            <person name="McCowan C."/>
            <person name="Murphy C."/>
            <person name="Pearson M."/>
            <person name="Poon T.W."/>
            <person name="Priest M."/>
            <person name="Roberts A."/>
            <person name="Saif S."/>
            <person name="Shea T."/>
            <person name="Sykes S."/>
            <person name="Wortman J."/>
            <person name="Nusbaum C."/>
            <person name="Birren B."/>
        </authorList>
    </citation>
    <scope>NUCLEOTIDE SEQUENCE [LARGE SCALE GENOMIC DNA]</scope>
    <source>
        <strain evidence="5">NJM9701</strain>
    </source>
</reference>
<dbReference type="GO" id="GO:0004674">
    <property type="term" value="F:protein serine/threonine kinase activity"/>
    <property type="evidence" value="ECO:0007669"/>
    <property type="project" value="TreeGrafter"/>
</dbReference>
<keyword evidence="5" id="KW-0808">Transferase</keyword>
<dbReference type="PANTHER" id="PTHR44329">
    <property type="entry name" value="SERINE/THREONINE-PROTEIN KINASE TNNI3K-RELATED"/>
    <property type="match status" value="1"/>
</dbReference>
<dbReference type="InterPro" id="IPR032675">
    <property type="entry name" value="LRR_dom_sf"/>
</dbReference>
<feature type="chain" id="PRO_5001534434" evidence="3">
    <location>
        <begin position="19"/>
        <end position="691"/>
    </location>
</feature>
<dbReference type="GO" id="GO:0005524">
    <property type="term" value="F:ATP binding"/>
    <property type="evidence" value="ECO:0007669"/>
    <property type="project" value="InterPro"/>
</dbReference>
<dbReference type="InterPro" id="IPR008271">
    <property type="entry name" value="Ser/Thr_kinase_AS"/>
</dbReference>
<keyword evidence="5" id="KW-0418">Kinase</keyword>
<dbReference type="eggNOG" id="KOG0192">
    <property type="taxonomic scope" value="Eukaryota"/>
</dbReference>
<evidence type="ECO:0000256" key="2">
    <source>
        <dbReference type="SAM" id="Phobius"/>
    </source>
</evidence>
<dbReference type="SUPFAM" id="SSF52058">
    <property type="entry name" value="L domain-like"/>
    <property type="match status" value="1"/>
</dbReference>
<dbReference type="PROSITE" id="PS00108">
    <property type="entry name" value="PROTEIN_KINASE_ST"/>
    <property type="match status" value="1"/>
</dbReference>
<keyword evidence="2" id="KW-0812">Transmembrane</keyword>
<dbReference type="PROSITE" id="PS50011">
    <property type="entry name" value="PROTEIN_KINASE_DOM"/>
    <property type="match status" value="1"/>
</dbReference>
<gene>
    <name evidence="5" type="ORF">H310_11487</name>
</gene>
<dbReference type="SUPFAM" id="SSF56112">
    <property type="entry name" value="Protein kinase-like (PK-like)"/>
    <property type="match status" value="1"/>
</dbReference>
<dbReference type="Gene3D" id="3.80.10.10">
    <property type="entry name" value="Ribonuclease Inhibitor"/>
    <property type="match status" value="1"/>
</dbReference>
<feature type="domain" description="Protein kinase" evidence="4">
    <location>
        <begin position="425"/>
        <end position="691"/>
    </location>
</feature>
<evidence type="ECO:0000313" key="5">
    <source>
        <dbReference type="EMBL" id="ETV94819.1"/>
    </source>
</evidence>
<organism evidence="5">
    <name type="scientific">Aphanomyces invadans</name>
    <dbReference type="NCBI Taxonomy" id="157072"/>
    <lineage>
        <taxon>Eukaryota</taxon>
        <taxon>Sar</taxon>
        <taxon>Stramenopiles</taxon>
        <taxon>Oomycota</taxon>
        <taxon>Saprolegniomycetes</taxon>
        <taxon>Saprolegniales</taxon>
        <taxon>Verrucalvaceae</taxon>
        <taxon>Aphanomyces</taxon>
    </lineage>
</organism>
<sequence length="691" mass="75493">MLAIVLVLVAGSMVSVEPACVYSTLAATKVVVADKSLCPSGSETCVVDSTTCAVESAGSYWDAIGYFKDISTTYTAWGFDGSGPATVNLQMAEFPDRLTDLAFRGLTIVPPYKPKQWPSNLIKLNVSLASIKNISDLYPLPSQLKMLFVPSNSLTSNDELQSLPRSITKLSIQGNRYKSFANLNWTNMTLVYLNGCYMLQSMDMVRFSSAIENVDVSELTITRWIMDNSTFMALNSLRPYTTTAADDGYRHYMGYGATATTIKTSGADCGPRNGMIQELWPDKALRSSSSSAFTVCVVKDAIDVPSTSAPAPSTSAPAISTTTQPPMLTSPTSPSNTGMVVGVVVGVAAVLGFACFWYMRRRHRDSRPKQPNVDDVPSSMPPHPTTPQAQYTPFKTPSVRRPSDNTCDSIDLRALASIRLNERDVHLHDIMGTGAFANVWAGSFRGDAVAVKALLSTCVTPHHVESFVAEIQLMASFHSPYIVRVVGACWTAPSDLKCVMEFMDGGDLKHYLDTHTAAAFPWVQKYRHMHSIAEGLAYLHARNVIHRDIKSRNVVVDSTHGTKLTDFGTSKEDILATMTMGVGTFRWMAPEVLQDAGYTISADIYSFGMVLSELDTHHAPYVDHVNPANGHPVADGAVILKVINGSIKPTFTPECPRWVFDLAMRCLDLDPTNRPTAMQISFEIGKFLHDL</sequence>
<dbReference type="InterPro" id="IPR000719">
    <property type="entry name" value="Prot_kinase_dom"/>
</dbReference>
<dbReference type="InterPro" id="IPR001245">
    <property type="entry name" value="Ser-Thr/Tyr_kinase_cat_dom"/>
</dbReference>
<dbReference type="Gene3D" id="1.10.510.10">
    <property type="entry name" value="Transferase(Phosphotransferase) domain 1"/>
    <property type="match status" value="1"/>
</dbReference>
<proteinExistence type="predicted"/>